<reference evidence="1 2" key="1">
    <citation type="submission" date="2016-06" db="EMBL/GenBank/DDBJ databases">
        <authorList>
            <person name="Kjaerup R.B."/>
            <person name="Dalgaard T.S."/>
            <person name="Juul-Madsen H.R."/>
        </authorList>
    </citation>
    <scope>NUCLEOTIDE SEQUENCE [LARGE SCALE GENOMIC DNA]</scope>
    <source>
        <strain evidence="1 2">DSM 45097</strain>
    </source>
</reference>
<sequence>MPRDAVACAGRWYVVGALADPAGATRPAAWSSPDASTWTPLRLTARSPYGAENVLAAVGCRGGRIAAVGAKSGGVHGNPRVSGWRQAADGSLVEVPAEFELFGGPDAVNVGRIVGGPRGWLIAGNRATGAAAWLSPDATDFRLVSGVPGLAVDGAGRPWAADAAAVPQGWLLVGSVLPAGRADVDPAVWTSADGRGWRRQVLSTDGVPEDLQRVVPVGERVVAVGRRGAGFGSWVGGAGGWRAAGGFGRATGGAPPRVLGLAAVAGGALVAGSDGAASLWFTTDGDDWSGRRAPVALPAGADATVALAGAGDRVLLLVDGGAGGGVWTARLPAG</sequence>
<evidence type="ECO:0000313" key="2">
    <source>
        <dbReference type="Proteomes" id="UP000198210"/>
    </source>
</evidence>
<dbReference type="AlphaFoldDB" id="A0A1C5JF96"/>
<accession>A0A1C5JF96</accession>
<keyword evidence="2" id="KW-1185">Reference proteome</keyword>
<dbReference type="Proteomes" id="UP000198210">
    <property type="component" value="Chromosome I"/>
</dbReference>
<organism evidence="1 2">
    <name type="scientific">Micromonospora siamensis</name>
    <dbReference type="NCBI Taxonomy" id="299152"/>
    <lineage>
        <taxon>Bacteria</taxon>
        <taxon>Bacillati</taxon>
        <taxon>Actinomycetota</taxon>
        <taxon>Actinomycetes</taxon>
        <taxon>Micromonosporales</taxon>
        <taxon>Micromonosporaceae</taxon>
        <taxon>Micromonospora</taxon>
    </lineage>
</organism>
<proteinExistence type="predicted"/>
<gene>
    <name evidence="1" type="ORF">GA0074704_4451</name>
</gene>
<name>A0A1C5JF96_9ACTN</name>
<dbReference type="EMBL" id="LT607751">
    <property type="protein sequence ID" value="SCG69264.1"/>
    <property type="molecule type" value="Genomic_DNA"/>
</dbReference>
<evidence type="ECO:0000313" key="1">
    <source>
        <dbReference type="EMBL" id="SCG69264.1"/>
    </source>
</evidence>
<protein>
    <submittedName>
        <fullName evidence="1">Uncharacterized protein</fullName>
    </submittedName>
</protein>